<feature type="region of interest" description="Disordered" evidence="1">
    <location>
        <begin position="22"/>
        <end position="46"/>
    </location>
</feature>
<name>A0A4S3KNR7_9GAMM</name>
<evidence type="ECO:0000259" key="2">
    <source>
        <dbReference type="Pfam" id="PF12728"/>
    </source>
</evidence>
<gene>
    <name evidence="3" type="ORF">B1806_07845</name>
</gene>
<dbReference type="Pfam" id="PF12728">
    <property type="entry name" value="HTH_17"/>
    <property type="match status" value="1"/>
</dbReference>
<dbReference type="InterPro" id="IPR041657">
    <property type="entry name" value="HTH_17"/>
</dbReference>
<sequence length="101" mass="11614">MHGIPSIVSRYRWLRRLVRGPRMEPSNQQHSTPPSSMPPQPPLAPGDLIDEHEAAAILGVSIQTLRNWRWRNCGPHYRKVGSRLVRYLRSDLLVFIESGIH</sequence>
<organism evidence="3 4">
    <name type="scientific">Metallibacterium scheffleri</name>
    <dbReference type="NCBI Taxonomy" id="993689"/>
    <lineage>
        <taxon>Bacteria</taxon>
        <taxon>Pseudomonadati</taxon>
        <taxon>Pseudomonadota</taxon>
        <taxon>Gammaproteobacteria</taxon>
        <taxon>Lysobacterales</taxon>
        <taxon>Rhodanobacteraceae</taxon>
        <taxon>Metallibacterium</taxon>
    </lineage>
</organism>
<dbReference type="STRING" id="993689.GCA_002077135_02100"/>
<protein>
    <recommendedName>
        <fullName evidence="2">Helix-turn-helix domain-containing protein</fullName>
    </recommendedName>
</protein>
<keyword evidence="4" id="KW-1185">Reference proteome</keyword>
<dbReference type="InterPro" id="IPR009061">
    <property type="entry name" value="DNA-bd_dom_put_sf"/>
</dbReference>
<feature type="compositionally biased region" description="Pro residues" evidence="1">
    <location>
        <begin position="35"/>
        <end position="44"/>
    </location>
</feature>
<evidence type="ECO:0000256" key="1">
    <source>
        <dbReference type="SAM" id="MobiDB-lite"/>
    </source>
</evidence>
<dbReference type="SUPFAM" id="SSF46955">
    <property type="entry name" value="Putative DNA-binding domain"/>
    <property type="match status" value="1"/>
</dbReference>
<feature type="domain" description="Helix-turn-helix" evidence="2">
    <location>
        <begin position="53"/>
        <end position="98"/>
    </location>
</feature>
<proteinExistence type="predicted"/>
<accession>A0A4S3KNR7</accession>
<dbReference type="Proteomes" id="UP000307749">
    <property type="component" value="Unassembled WGS sequence"/>
</dbReference>
<evidence type="ECO:0000313" key="4">
    <source>
        <dbReference type="Proteomes" id="UP000307749"/>
    </source>
</evidence>
<dbReference type="EMBL" id="MWQO01000025">
    <property type="protein sequence ID" value="THD10496.1"/>
    <property type="molecule type" value="Genomic_DNA"/>
</dbReference>
<evidence type="ECO:0000313" key="3">
    <source>
        <dbReference type="EMBL" id="THD10496.1"/>
    </source>
</evidence>
<dbReference type="AlphaFoldDB" id="A0A4S3KNR7"/>
<reference evidence="3 4" key="1">
    <citation type="submission" date="2017-02" db="EMBL/GenBank/DDBJ databases">
        <title>Whole genome sequencing of Metallibacterium scheffleri DSM 24874 (T).</title>
        <authorList>
            <person name="Kumar S."/>
            <person name="Patil P."/>
            <person name="Patil P.B."/>
        </authorList>
    </citation>
    <scope>NUCLEOTIDE SEQUENCE [LARGE SCALE GENOMIC DNA]</scope>
    <source>
        <strain evidence="3 4">DSM 24874</strain>
    </source>
</reference>
<comment type="caution">
    <text evidence="3">The sequence shown here is derived from an EMBL/GenBank/DDBJ whole genome shotgun (WGS) entry which is preliminary data.</text>
</comment>